<dbReference type="InterPro" id="IPR009030">
    <property type="entry name" value="Growth_fac_rcpt_cys_sf"/>
</dbReference>
<dbReference type="InterPro" id="IPR001881">
    <property type="entry name" value="EGF-like_Ca-bd_dom"/>
</dbReference>
<accession>A0ABN7NWB3</accession>
<dbReference type="Proteomes" id="UP001153148">
    <property type="component" value="Unassembled WGS sequence"/>
</dbReference>
<dbReference type="EMBL" id="CAJPIN010008102">
    <property type="protein sequence ID" value="CAG2058846.1"/>
    <property type="molecule type" value="Genomic_DNA"/>
</dbReference>
<dbReference type="SUPFAM" id="SSF57184">
    <property type="entry name" value="Growth factor receptor domain"/>
    <property type="match status" value="1"/>
</dbReference>
<feature type="domain" description="EGF-like calcium-binding" evidence="3">
    <location>
        <begin position="19"/>
        <end position="64"/>
    </location>
</feature>
<proteinExistence type="predicted"/>
<reference evidence="4" key="1">
    <citation type="submission" date="2021-03" db="EMBL/GenBank/DDBJ databases">
        <authorList>
            <person name="Tran Van P."/>
        </authorList>
    </citation>
    <scope>NUCLEOTIDE SEQUENCE</scope>
</reference>
<dbReference type="SMART" id="SM00179">
    <property type="entry name" value="EGF_CA"/>
    <property type="match status" value="1"/>
</dbReference>
<keyword evidence="2" id="KW-1015">Disulfide bond</keyword>
<name>A0ABN7NWB3_TIMPD</name>
<keyword evidence="1" id="KW-0245">EGF-like domain</keyword>
<dbReference type="InterPro" id="IPR049883">
    <property type="entry name" value="NOTCH1_EGF-like"/>
</dbReference>
<gene>
    <name evidence="4" type="ORF">TPAB3V08_LOCUS5813</name>
</gene>
<dbReference type="InterPro" id="IPR018097">
    <property type="entry name" value="EGF_Ca-bd_CS"/>
</dbReference>
<evidence type="ECO:0000259" key="3">
    <source>
        <dbReference type="SMART" id="SM00179"/>
    </source>
</evidence>
<dbReference type="Pfam" id="PF07645">
    <property type="entry name" value="EGF_CA"/>
    <property type="match status" value="1"/>
</dbReference>
<sequence>MTQCPAGYKINKEQKKCEDVDECKENLHSCMDETEICRNNIGAYECDTKCKAGFLYDNELRSCVEASFYKTLFWSMAGENGFFVLGGSVSTVGSQRSRIHYV</sequence>
<evidence type="ECO:0000313" key="5">
    <source>
        <dbReference type="Proteomes" id="UP001153148"/>
    </source>
</evidence>
<evidence type="ECO:0000256" key="1">
    <source>
        <dbReference type="ARBA" id="ARBA00022536"/>
    </source>
</evidence>
<keyword evidence="5" id="KW-1185">Reference proteome</keyword>
<dbReference type="Gene3D" id="2.10.25.10">
    <property type="entry name" value="Laminin"/>
    <property type="match status" value="2"/>
</dbReference>
<comment type="caution">
    <text evidence="4">The sequence shown here is derived from an EMBL/GenBank/DDBJ whole genome shotgun (WGS) entry which is preliminary data.</text>
</comment>
<dbReference type="PROSITE" id="PS01187">
    <property type="entry name" value="EGF_CA"/>
    <property type="match status" value="1"/>
</dbReference>
<protein>
    <recommendedName>
        <fullName evidence="3">EGF-like calcium-binding domain-containing protein</fullName>
    </recommendedName>
</protein>
<evidence type="ECO:0000256" key="2">
    <source>
        <dbReference type="ARBA" id="ARBA00023157"/>
    </source>
</evidence>
<evidence type="ECO:0000313" key="4">
    <source>
        <dbReference type="EMBL" id="CAG2058846.1"/>
    </source>
</evidence>
<organism evidence="4 5">
    <name type="scientific">Timema podura</name>
    <name type="common">Walking stick</name>
    <dbReference type="NCBI Taxonomy" id="61482"/>
    <lineage>
        <taxon>Eukaryota</taxon>
        <taxon>Metazoa</taxon>
        <taxon>Ecdysozoa</taxon>
        <taxon>Arthropoda</taxon>
        <taxon>Hexapoda</taxon>
        <taxon>Insecta</taxon>
        <taxon>Pterygota</taxon>
        <taxon>Neoptera</taxon>
        <taxon>Polyneoptera</taxon>
        <taxon>Phasmatodea</taxon>
        <taxon>Timematodea</taxon>
        <taxon>Timematoidea</taxon>
        <taxon>Timematidae</taxon>
        <taxon>Timema</taxon>
    </lineage>
</organism>